<dbReference type="Gene3D" id="3.30.2320.80">
    <property type="match status" value="1"/>
</dbReference>
<evidence type="ECO:0000313" key="6">
    <source>
        <dbReference type="Proteomes" id="UP000244066"/>
    </source>
</evidence>
<name>A0A2R7Y3G1_9ARCH</name>
<proteinExistence type="inferred from homology"/>
<evidence type="ECO:0000256" key="1">
    <source>
        <dbReference type="ARBA" id="ARBA00022596"/>
    </source>
</evidence>
<dbReference type="EMBL" id="NDWU01000009">
    <property type="protein sequence ID" value="PUA32086.1"/>
    <property type="molecule type" value="Genomic_DNA"/>
</dbReference>
<dbReference type="PIRSF" id="PIRSF004761">
    <property type="entry name" value="Hydrgn_mat_HypA"/>
    <property type="match status" value="1"/>
</dbReference>
<feature type="binding site" evidence="4">
    <location>
        <position position="73"/>
    </location>
    <ligand>
        <name>Zn(2+)</name>
        <dbReference type="ChEBI" id="CHEBI:29105"/>
    </ligand>
</feature>
<dbReference type="NCBIfam" id="TIGR00100">
    <property type="entry name" value="hypA"/>
    <property type="match status" value="1"/>
</dbReference>
<keyword evidence="2 4" id="KW-0479">Metal-binding</keyword>
<sequence>MHEFSMVSQLVEKVVEEARKRGAKRVVEVELEVGQLSFLNPEQMLFAYRILTKGTILEKSRLTIRTVEAHVRCRLCGFDGKPEYADDASYHVSAPLFLCPNCGGPVEVLVGTGCIIKRVRLEV</sequence>
<keyword evidence="3 4" id="KW-0862">Zinc</keyword>
<accession>A0A2R7Y3G1</accession>
<dbReference type="InterPro" id="IPR000688">
    <property type="entry name" value="HypA/HybF"/>
</dbReference>
<dbReference type="AlphaFoldDB" id="A0A2R7Y3G1"/>
<comment type="caution">
    <text evidence="5">The sequence shown here is derived from an EMBL/GenBank/DDBJ whole genome shotgun (WGS) entry which is preliminary data.</text>
</comment>
<feature type="binding site" evidence="4">
    <location>
        <position position="2"/>
    </location>
    <ligand>
        <name>Ni(2+)</name>
        <dbReference type="ChEBI" id="CHEBI:49786"/>
    </ligand>
</feature>
<dbReference type="PANTHER" id="PTHR34535:SF3">
    <property type="entry name" value="HYDROGENASE MATURATION FACTOR HYPA"/>
    <property type="match status" value="1"/>
</dbReference>
<comment type="function">
    <text evidence="4">Involved in the maturation of [NiFe] hydrogenases. Required for nickel insertion into the metal center of the hydrogenase.</text>
</comment>
<feature type="binding site" evidence="4">
    <location>
        <position position="102"/>
    </location>
    <ligand>
        <name>Zn(2+)</name>
        <dbReference type="ChEBI" id="CHEBI:29105"/>
    </ligand>
</feature>
<evidence type="ECO:0000256" key="2">
    <source>
        <dbReference type="ARBA" id="ARBA00022723"/>
    </source>
</evidence>
<feature type="binding site" evidence="4">
    <location>
        <position position="99"/>
    </location>
    <ligand>
        <name>Zn(2+)</name>
        <dbReference type="ChEBI" id="CHEBI:29105"/>
    </ligand>
</feature>
<dbReference type="Pfam" id="PF01155">
    <property type="entry name" value="HypA"/>
    <property type="match status" value="1"/>
</dbReference>
<comment type="similarity">
    <text evidence="4">Belongs to the HypA/HybF family.</text>
</comment>
<evidence type="ECO:0000313" key="5">
    <source>
        <dbReference type="EMBL" id="PUA32086.1"/>
    </source>
</evidence>
<reference evidence="5 6" key="1">
    <citation type="submission" date="2017-04" db="EMBL/GenBank/DDBJ databases">
        <title>Draft Aigarchaeota genome from a New Zealand hot spring.</title>
        <authorList>
            <person name="Reysenbach A.-L."/>
            <person name="Donaho J.A."/>
            <person name="Gerhart J."/>
            <person name="Kelley J.F."/>
            <person name="Kouba K."/>
            <person name="Podar M."/>
            <person name="Stott M."/>
        </authorList>
    </citation>
    <scope>NUCLEOTIDE SEQUENCE [LARGE SCALE GENOMIC DNA]</scope>
    <source>
        <strain evidence="5">NZ13_MG1</strain>
    </source>
</reference>
<dbReference type="PANTHER" id="PTHR34535">
    <property type="entry name" value="HYDROGENASE MATURATION FACTOR HYPA"/>
    <property type="match status" value="1"/>
</dbReference>
<gene>
    <name evidence="4" type="primary">hypA</name>
    <name evidence="5" type="ORF">B9J98_04345</name>
</gene>
<protein>
    <recommendedName>
        <fullName evidence="4">Hydrogenase maturation factor HypA</fullName>
    </recommendedName>
</protein>
<organism evidence="5 6">
    <name type="scientific">Candidatus Terraquivivens tikiterensis</name>
    <dbReference type="NCBI Taxonomy" id="1980982"/>
    <lineage>
        <taxon>Archaea</taxon>
        <taxon>Nitrososphaerota</taxon>
        <taxon>Candidatus Wolframiiraptoraceae</taxon>
        <taxon>Candidatus Terraquivivens</taxon>
    </lineage>
</organism>
<keyword evidence="1 4" id="KW-0533">Nickel</keyword>
<dbReference type="GO" id="GO:0016151">
    <property type="term" value="F:nickel cation binding"/>
    <property type="evidence" value="ECO:0007669"/>
    <property type="project" value="UniProtKB-UniRule"/>
</dbReference>
<feature type="binding site" evidence="4">
    <location>
        <position position="76"/>
    </location>
    <ligand>
        <name>Zn(2+)</name>
        <dbReference type="ChEBI" id="CHEBI:29105"/>
    </ligand>
</feature>
<dbReference type="Proteomes" id="UP000244066">
    <property type="component" value="Unassembled WGS sequence"/>
</dbReference>
<evidence type="ECO:0000256" key="4">
    <source>
        <dbReference type="HAMAP-Rule" id="MF_00213"/>
    </source>
</evidence>
<dbReference type="GO" id="GO:0051604">
    <property type="term" value="P:protein maturation"/>
    <property type="evidence" value="ECO:0007669"/>
    <property type="project" value="InterPro"/>
</dbReference>
<dbReference type="GO" id="GO:0008270">
    <property type="term" value="F:zinc ion binding"/>
    <property type="evidence" value="ECO:0007669"/>
    <property type="project" value="UniProtKB-UniRule"/>
</dbReference>
<evidence type="ECO:0000256" key="3">
    <source>
        <dbReference type="ARBA" id="ARBA00022833"/>
    </source>
</evidence>
<dbReference type="HAMAP" id="MF_00213">
    <property type="entry name" value="HypA_HybF"/>
    <property type="match status" value="1"/>
</dbReference>